<dbReference type="AlphaFoldDB" id="M1LW46"/>
<dbReference type="HOGENOM" id="CLU_1432281_0_0_9"/>
<protein>
    <submittedName>
        <fullName evidence="2">Uncharacterized protein</fullName>
    </submittedName>
</protein>
<reference evidence="2 3" key="1">
    <citation type="submission" date="2013-02" db="EMBL/GenBank/DDBJ databases">
        <title>Genome sequence of Clostridium saccharoperbutylacetonicum N1-4(HMT).</title>
        <authorList>
            <person name="Poehlein A."/>
            <person name="Daniel R."/>
        </authorList>
    </citation>
    <scope>NUCLEOTIDE SEQUENCE [LARGE SCALE GENOMIC DNA]</scope>
    <source>
        <strain evidence="3">N1-4(HMT)</strain>
    </source>
</reference>
<dbReference type="KEGG" id="csr:Cspa_c36500"/>
<accession>M1LW46</accession>
<dbReference type="RefSeq" id="WP_015393726.1">
    <property type="nucleotide sequence ID" value="NC_020291.1"/>
</dbReference>
<dbReference type="PATRIC" id="fig|931276.5.peg.3677"/>
<gene>
    <name evidence="2" type="ORF">Cspa_c36500</name>
</gene>
<evidence type="ECO:0000313" key="3">
    <source>
        <dbReference type="Proteomes" id="UP000011728"/>
    </source>
</evidence>
<keyword evidence="3" id="KW-1185">Reference proteome</keyword>
<keyword evidence="1" id="KW-0812">Transmembrane</keyword>
<evidence type="ECO:0000313" key="2">
    <source>
        <dbReference type="EMBL" id="AGF57410.1"/>
    </source>
</evidence>
<feature type="transmembrane region" description="Helical" evidence="1">
    <location>
        <begin position="16"/>
        <end position="41"/>
    </location>
</feature>
<name>M1LW46_9CLOT</name>
<keyword evidence="1" id="KW-0472">Membrane</keyword>
<dbReference type="Proteomes" id="UP000011728">
    <property type="component" value="Chromosome"/>
</dbReference>
<sequence>MSIKDLLFNKDTVNSWISVFGAFLGTFLAGIVSVFIARWTFNKQNTMQNYVISKNREKGIQMIEEFVHLAIGSLLLLQVMEGERTNLHNVMTREIKKLKDVNFELSNIPSELISIDINIPFQNIRILLKILVIEIENVLINQYESEDKLIRELATIQIERRLSLIIEYFMSFCSNPKFKNMYGNFSIKK</sequence>
<dbReference type="EMBL" id="CP004121">
    <property type="protein sequence ID" value="AGF57410.1"/>
    <property type="molecule type" value="Genomic_DNA"/>
</dbReference>
<organism evidence="2 3">
    <name type="scientific">Clostridium saccharoperbutylacetonicum N1-4(HMT)</name>
    <dbReference type="NCBI Taxonomy" id="931276"/>
    <lineage>
        <taxon>Bacteria</taxon>
        <taxon>Bacillati</taxon>
        <taxon>Bacillota</taxon>
        <taxon>Clostridia</taxon>
        <taxon>Eubacteriales</taxon>
        <taxon>Clostridiaceae</taxon>
        <taxon>Clostridium</taxon>
    </lineage>
</organism>
<evidence type="ECO:0000256" key="1">
    <source>
        <dbReference type="SAM" id="Phobius"/>
    </source>
</evidence>
<keyword evidence="1" id="KW-1133">Transmembrane helix</keyword>
<proteinExistence type="predicted"/>